<accession>A0A8D8QZS6</accession>
<sequence length="103" mass="12181">MISGRTTFRKTSIPILMILRYVGTSGIEKYRPSILFWYHPHHYDLHSNRNVPLSTTPLIWTSDPICFHAQKWVGCLIRGNKRVLHMKVSEIRNSDTVNYWLLR</sequence>
<proteinExistence type="predicted"/>
<protein>
    <submittedName>
        <fullName evidence="1">Uncharacterized protein</fullName>
    </submittedName>
</protein>
<reference evidence="1" key="1">
    <citation type="submission" date="2021-05" db="EMBL/GenBank/DDBJ databases">
        <authorList>
            <person name="Alioto T."/>
            <person name="Alioto T."/>
            <person name="Gomez Garrido J."/>
        </authorList>
    </citation>
    <scope>NUCLEOTIDE SEQUENCE</scope>
</reference>
<dbReference type="EMBL" id="HBUF01110805">
    <property type="protein sequence ID" value="CAG6640155.1"/>
    <property type="molecule type" value="Transcribed_RNA"/>
</dbReference>
<dbReference type="EMBL" id="HBUF01110804">
    <property type="protein sequence ID" value="CAG6640154.1"/>
    <property type="molecule type" value="Transcribed_RNA"/>
</dbReference>
<dbReference type="AlphaFoldDB" id="A0A8D8QZS6"/>
<name>A0A8D8QZS6_9HEMI</name>
<organism evidence="1">
    <name type="scientific">Cacopsylla melanoneura</name>
    <dbReference type="NCBI Taxonomy" id="428564"/>
    <lineage>
        <taxon>Eukaryota</taxon>
        <taxon>Metazoa</taxon>
        <taxon>Ecdysozoa</taxon>
        <taxon>Arthropoda</taxon>
        <taxon>Hexapoda</taxon>
        <taxon>Insecta</taxon>
        <taxon>Pterygota</taxon>
        <taxon>Neoptera</taxon>
        <taxon>Paraneoptera</taxon>
        <taxon>Hemiptera</taxon>
        <taxon>Sternorrhyncha</taxon>
        <taxon>Psylloidea</taxon>
        <taxon>Psyllidae</taxon>
        <taxon>Psyllinae</taxon>
        <taxon>Cacopsylla</taxon>
    </lineage>
</organism>
<evidence type="ECO:0000313" key="1">
    <source>
        <dbReference type="EMBL" id="CAG6640154.1"/>
    </source>
</evidence>